<organism evidence="1">
    <name type="scientific">hydrothermal vent metagenome</name>
    <dbReference type="NCBI Taxonomy" id="652676"/>
    <lineage>
        <taxon>unclassified sequences</taxon>
        <taxon>metagenomes</taxon>
        <taxon>ecological metagenomes</taxon>
    </lineage>
</organism>
<name>A0A3B1A3I0_9ZZZZ</name>
<evidence type="ECO:0000313" key="1">
    <source>
        <dbReference type="EMBL" id="VAW87456.1"/>
    </source>
</evidence>
<gene>
    <name evidence="1" type="ORF">MNBD_GAMMA18-287</name>
</gene>
<dbReference type="AlphaFoldDB" id="A0A3B1A3I0"/>
<dbReference type="EMBL" id="UOFP01000184">
    <property type="protein sequence ID" value="VAW87456.1"/>
    <property type="molecule type" value="Genomic_DNA"/>
</dbReference>
<sequence length="193" mass="22078">MKGLQQARLGGILLPLLLLFSQPVGADDFEVMDAQVTLKNDIYHLNGTIRYPLGSELSEALHQGVVIPIKVIIEVYTPNRYLPETEVAFLKQRYELRFHALTRQYVVINHNSSVSNNYGSLAHALQRLGEIKNLPIIDQNLLEEGVEYRLRIRAAINTGRLAIPLRLTSYFYGPWRNESEWWDLPLKEPLTPS</sequence>
<evidence type="ECO:0008006" key="2">
    <source>
        <dbReference type="Google" id="ProtNLM"/>
    </source>
</evidence>
<dbReference type="Pfam" id="PF14334">
    <property type="entry name" value="DUF4390"/>
    <property type="match status" value="1"/>
</dbReference>
<accession>A0A3B1A3I0</accession>
<proteinExistence type="predicted"/>
<protein>
    <recommendedName>
        <fullName evidence="2">DUF4390 domain-containing protein</fullName>
    </recommendedName>
</protein>
<dbReference type="InterPro" id="IPR025500">
    <property type="entry name" value="DUF4390"/>
</dbReference>
<reference evidence="1" key="1">
    <citation type="submission" date="2018-06" db="EMBL/GenBank/DDBJ databases">
        <authorList>
            <person name="Zhirakovskaya E."/>
        </authorList>
    </citation>
    <scope>NUCLEOTIDE SEQUENCE</scope>
</reference>